<protein>
    <recommendedName>
        <fullName evidence="2">DUF6867 domain-containing protein</fullName>
    </recommendedName>
</protein>
<evidence type="ECO:0000313" key="4">
    <source>
        <dbReference type="Proteomes" id="UP000636264"/>
    </source>
</evidence>
<keyword evidence="1" id="KW-1133">Transmembrane helix</keyword>
<evidence type="ECO:0000313" key="3">
    <source>
        <dbReference type="EMBL" id="GGA60373.1"/>
    </source>
</evidence>
<dbReference type="InterPro" id="IPR049201">
    <property type="entry name" value="DUF6867"/>
</dbReference>
<evidence type="ECO:0000259" key="2">
    <source>
        <dbReference type="Pfam" id="PF21741"/>
    </source>
</evidence>
<name>A0A916RM40_9HYPH</name>
<comment type="caution">
    <text evidence="3">The sequence shown here is derived from an EMBL/GenBank/DDBJ whole genome shotgun (WGS) entry which is preliminary data.</text>
</comment>
<keyword evidence="1" id="KW-0472">Membrane</keyword>
<feature type="transmembrane region" description="Helical" evidence="1">
    <location>
        <begin position="12"/>
        <end position="31"/>
    </location>
</feature>
<reference evidence="3" key="1">
    <citation type="journal article" date="2014" name="Int. J. Syst. Evol. Microbiol.">
        <title>Complete genome sequence of Corynebacterium casei LMG S-19264T (=DSM 44701T), isolated from a smear-ripened cheese.</title>
        <authorList>
            <consortium name="US DOE Joint Genome Institute (JGI-PGF)"/>
            <person name="Walter F."/>
            <person name="Albersmeier A."/>
            <person name="Kalinowski J."/>
            <person name="Ruckert C."/>
        </authorList>
    </citation>
    <scope>NUCLEOTIDE SEQUENCE</scope>
    <source>
        <strain evidence="3">CGMCC 1.15320</strain>
    </source>
</reference>
<dbReference type="EMBL" id="BMIF01000003">
    <property type="protein sequence ID" value="GGA60373.1"/>
    <property type="molecule type" value="Genomic_DNA"/>
</dbReference>
<feature type="transmembrane region" description="Helical" evidence="1">
    <location>
        <begin position="70"/>
        <end position="89"/>
    </location>
</feature>
<reference evidence="3" key="2">
    <citation type="submission" date="2020-09" db="EMBL/GenBank/DDBJ databases">
        <authorList>
            <person name="Sun Q."/>
            <person name="Zhou Y."/>
        </authorList>
    </citation>
    <scope>NUCLEOTIDE SEQUENCE</scope>
    <source>
        <strain evidence="3">CGMCC 1.15320</strain>
    </source>
</reference>
<organism evidence="3 4">
    <name type="scientific">Nitratireductor aestuarii</name>
    <dbReference type="NCBI Taxonomy" id="1735103"/>
    <lineage>
        <taxon>Bacteria</taxon>
        <taxon>Pseudomonadati</taxon>
        <taxon>Pseudomonadota</taxon>
        <taxon>Alphaproteobacteria</taxon>
        <taxon>Hyphomicrobiales</taxon>
        <taxon>Phyllobacteriaceae</taxon>
        <taxon>Nitratireductor</taxon>
    </lineage>
</organism>
<gene>
    <name evidence="3" type="ORF">GCM10011385_12520</name>
</gene>
<keyword evidence="1" id="KW-0812">Transmembrane</keyword>
<dbReference type="AlphaFoldDB" id="A0A916RM40"/>
<accession>A0A916RM40</accession>
<dbReference type="Proteomes" id="UP000636264">
    <property type="component" value="Unassembled WGS sequence"/>
</dbReference>
<dbReference type="Pfam" id="PF21741">
    <property type="entry name" value="DUF6867"/>
    <property type="match status" value="1"/>
</dbReference>
<keyword evidence="4" id="KW-1185">Reference proteome</keyword>
<feature type="domain" description="DUF6867" evidence="2">
    <location>
        <begin position="12"/>
        <end position="115"/>
    </location>
</feature>
<proteinExistence type="predicted"/>
<sequence>MEKANGLLWEVSLWEFVFVTIGLGGGAAYLTGRAVARAWHSKVELAIDVVLLTLASRFIHFSLFKGTLTSLHYFVVDLIVLMAIAFLGYRITRSKQLSRQYSFMYRRKSLLGWEPK</sequence>
<evidence type="ECO:0000256" key="1">
    <source>
        <dbReference type="SAM" id="Phobius"/>
    </source>
</evidence>
<dbReference type="RefSeq" id="WP_188720112.1">
    <property type="nucleotide sequence ID" value="NZ_BMIF01000003.1"/>
</dbReference>